<keyword evidence="3" id="KW-1185">Reference proteome</keyword>
<name>A0A368H4B3_ANCCA</name>
<proteinExistence type="predicted"/>
<organism evidence="2 3">
    <name type="scientific">Ancylostoma caninum</name>
    <name type="common">Dog hookworm</name>
    <dbReference type="NCBI Taxonomy" id="29170"/>
    <lineage>
        <taxon>Eukaryota</taxon>
        <taxon>Metazoa</taxon>
        <taxon>Ecdysozoa</taxon>
        <taxon>Nematoda</taxon>
        <taxon>Chromadorea</taxon>
        <taxon>Rhabditida</taxon>
        <taxon>Rhabditina</taxon>
        <taxon>Rhabditomorpha</taxon>
        <taxon>Strongyloidea</taxon>
        <taxon>Ancylostomatidae</taxon>
        <taxon>Ancylostomatinae</taxon>
        <taxon>Ancylostoma</taxon>
    </lineage>
</organism>
<evidence type="ECO:0000256" key="1">
    <source>
        <dbReference type="SAM" id="SignalP"/>
    </source>
</evidence>
<evidence type="ECO:0000313" key="3">
    <source>
        <dbReference type="Proteomes" id="UP000252519"/>
    </source>
</evidence>
<accession>A0A368H4B3</accession>
<keyword evidence="1" id="KW-0732">Signal</keyword>
<feature type="signal peptide" evidence="1">
    <location>
        <begin position="1"/>
        <end position="17"/>
    </location>
</feature>
<protein>
    <submittedName>
        <fullName evidence="2">Uncharacterized protein</fullName>
    </submittedName>
</protein>
<feature type="chain" id="PRO_5017041456" evidence="1">
    <location>
        <begin position="18"/>
        <end position="136"/>
    </location>
</feature>
<dbReference type="Proteomes" id="UP000252519">
    <property type="component" value="Unassembled WGS sequence"/>
</dbReference>
<sequence length="136" mass="14785">MKFTVALTIAIVSVAVAKPTPRNDPKSSEEATTITPSQYERYRRHTATATDTADIRTKVYEHHRRHTGTPTIATIATEESSSIPEDVRVTEHPAADRTRAAHVAATNMATEDVTGGEFVFTSGNSHATIEVVTVRP</sequence>
<dbReference type="OrthoDB" id="5899791at2759"/>
<comment type="caution">
    <text evidence="2">The sequence shown here is derived from an EMBL/GenBank/DDBJ whole genome shotgun (WGS) entry which is preliminary data.</text>
</comment>
<dbReference type="EMBL" id="JOJR01000021">
    <property type="protein sequence ID" value="RCN50608.1"/>
    <property type="molecule type" value="Genomic_DNA"/>
</dbReference>
<reference evidence="2 3" key="1">
    <citation type="submission" date="2014-10" db="EMBL/GenBank/DDBJ databases">
        <title>Draft genome of the hookworm Ancylostoma caninum.</title>
        <authorList>
            <person name="Mitreva M."/>
        </authorList>
    </citation>
    <scope>NUCLEOTIDE SEQUENCE [LARGE SCALE GENOMIC DNA]</scope>
    <source>
        <strain evidence="2 3">Baltimore</strain>
    </source>
</reference>
<evidence type="ECO:0000313" key="2">
    <source>
        <dbReference type="EMBL" id="RCN50608.1"/>
    </source>
</evidence>
<dbReference type="AlphaFoldDB" id="A0A368H4B3"/>
<gene>
    <name evidence="2" type="ORF">ANCCAN_03221</name>
</gene>